<dbReference type="PANTHER" id="PTHR38603">
    <property type="entry name" value="CHAPERONE NAPD"/>
    <property type="match status" value="1"/>
</dbReference>
<comment type="similarity">
    <text evidence="4">Belongs to the NapD family.</text>
</comment>
<dbReference type="RefSeq" id="WP_420906219.1">
    <property type="nucleotide sequence ID" value="NZ_BAAFGK010000005.1"/>
</dbReference>
<keyword evidence="3 4" id="KW-0143">Chaperone</keyword>
<evidence type="ECO:0000256" key="1">
    <source>
        <dbReference type="ARBA" id="ARBA00004496"/>
    </source>
</evidence>
<accession>A0ABQ0CC80</accession>
<comment type="subunit">
    <text evidence="4">Interacts with the cytoplasmic NapA precursor.</text>
</comment>
<reference evidence="5 6" key="1">
    <citation type="submission" date="2024-09" db="EMBL/GenBank/DDBJ databases">
        <title>Draft genome sequence of Candidatus Magnetaquicoccaceae bacterium FCR-1.</title>
        <authorList>
            <person name="Shimoshige H."/>
            <person name="Shimamura S."/>
            <person name="Taoka A."/>
            <person name="Kobayashi H."/>
            <person name="Maekawa T."/>
        </authorList>
    </citation>
    <scope>NUCLEOTIDE SEQUENCE [LARGE SCALE GENOMIC DNA]</scope>
    <source>
        <strain evidence="5 6">FCR-1</strain>
    </source>
</reference>
<dbReference type="HAMAP" id="MF_02200">
    <property type="entry name" value="NapD"/>
    <property type="match status" value="1"/>
</dbReference>
<evidence type="ECO:0000313" key="6">
    <source>
        <dbReference type="Proteomes" id="UP001628193"/>
    </source>
</evidence>
<dbReference type="PANTHER" id="PTHR38603:SF1">
    <property type="entry name" value="CHAPERONE NAPD"/>
    <property type="match status" value="1"/>
</dbReference>
<sequence>MSRDDTPFALASAVILVQPARLLTVAAIITDLPGAAIHATSEQGKMVITLEGETTKILVDQFDTIRTLDGVLSADLIYQHSEESSDP</sequence>
<name>A0ABQ0CC80_9PROT</name>
<keyword evidence="6" id="KW-1185">Reference proteome</keyword>
<organism evidence="5 6">
    <name type="scientific">Candidatus Magnetaquiglobus chichijimensis</name>
    <dbReference type="NCBI Taxonomy" id="3141448"/>
    <lineage>
        <taxon>Bacteria</taxon>
        <taxon>Pseudomonadati</taxon>
        <taxon>Pseudomonadota</taxon>
        <taxon>Magnetococcia</taxon>
        <taxon>Magnetococcales</taxon>
        <taxon>Candidatus Magnetaquicoccaceae</taxon>
        <taxon>Candidatus Magnetaquiglobus</taxon>
    </lineage>
</organism>
<evidence type="ECO:0000313" key="5">
    <source>
        <dbReference type="EMBL" id="GAB0058497.1"/>
    </source>
</evidence>
<comment type="function">
    <text evidence="4">Chaperone for NapA, the catalytic subunit of the periplasmic nitrate reductase. It binds directly and specifically to the twin-arginine signal peptide of NapA, preventing premature interaction with the Tat translocase and premature export.</text>
</comment>
<protein>
    <recommendedName>
        <fullName evidence="4">Chaperone NapD</fullName>
    </recommendedName>
    <alternativeName>
        <fullName evidence="4">NapA signal peptide-binding chaperone NapD</fullName>
    </alternativeName>
</protein>
<evidence type="ECO:0000256" key="4">
    <source>
        <dbReference type="HAMAP-Rule" id="MF_02200"/>
    </source>
</evidence>
<dbReference type="Pfam" id="PF03927">
    <property type="entry name" value="NapD"/>
    <property type="match status" value="1"/>
</dbReference>
<comment type="caution">
    <text evidence="5">The sequence shown here is derived from an EMBL/GenBank/DDBJ whole genome shotgun (WGS) entry which is preliminary data.</text>
</comment>
<gene>
    <name evidence="4 5" type="primary">napD</name>
    <name evidence="5" type="ORF">SIID45300_02846</name>
</gene>
<dbReference type="Gene3D" id="3.30.70.920">
    <property type="match status" value="1"/>
</dbReference>
<dbReference type="InterPro" id="IPR005623">
    <property type="entry name" value="Chaperone_NapD_NO3_reduct"/>
</dbReference>
<comment type="subcellular location">
    <subcellularLocation>
        <location evidence="1 4">Cytoplasm</location>
    </subcellularLocation>
</comment>
<dbReference type="Proteomes" id="UP001628193">
    <property type="component" value="Unassembled WGS sequence"/>
</dbReference>
<keyword evidence="2 4" id="KW-0963">Cytoplasm</keyword>
<evidence type="ECO:0000256" key="3">
    <source>
        <dbReference type="ARBA" id="ARBA00023186"/>
    </source>
</evidence>
<proteinExistence type="inferred from homology"/>
<dbReference type="EMBL" id="BAAFGK010000005">
    <property type="protein sequence ID" value="GAB0058497.1"/>
    <property type="molecule type" value="Genomic_DNA"/>
</dbReference>
<evidence type="ECO:0000256" key="2">
    <source>
        <dbReference type="ARBA" id="ARBA00022490"/>
    </source>
</evidence>